<dbReference type="InterPro" id="IPR014205">
    <property type="entry name" value="Spore_YtaF"/>
</dbReference>
<keyword evidence="1" id="KW-1003">Cell membrane</keyword>
<dbReference type="InterPro" id="IPR003810">
    <property type="entry name" value="Mntp/YtaF"/>
</dbReference>
<keyword evidence="7" id="KW-1185">Reference proteome</keyword>
<reference evidence="7" key="1">
    <citation type="submission" date="2016-10" db="EMBL/GenBank/DDBJ databases">
        <authorList>
            <person name="Varghese N."/>
            <person name="Submissions S."/>
        </authorList>
    </citation>
    <scope>NUCLEOTIDE SEQUENCE [LARGE SCALE GENOMIC DNA]</scope>
    <source>
        <strain evidence="7">DSM 21632</strain>
    </source>
</reference>
<sequence length="213" mass="22231">MTELVSLCLLAFAVSVDSFGAGLAYGLRGLELPFKSLMLIGFCSGISVLIGGGTASVLAAYVPSFVTEAIGGGILILIGVWALLQVLKDGRHPASQKEQKASANENRKGFVVQLVHIIRKPDEADLDRSGSINPKEAVFLGAALSLDAFGAGMGASLIGLSPFWLACAVTIMCSLFLAVGMKGGKKLAAFDVVQKLSFVPGVLLICLGLWNLY</sequence>
<dbReference type="Proteomes" id="UP000199163">
    <property type="component" value="Unassembled WGS sequence"/>
</dbReference>
<evidence type="ECO:0000256" key="3">
    <source>
        <dbReference type="ARBA" id="ARBA00022989"/>
    </source>
</evidence>
<dbReference type="NCBIfam" id="TIGR02840">
    <property type="entry name" value="spore_YtaF"/>
    <property type="match status" value="1"/>
</dbReference>
<evidence type="ECO:0000256" key="4">
    <source>
        <dbReference type="ARBA" id="ARBA00023136"/>
    </source>
</evidence>
<feature type="transmembrane region" description="Helical" evidence="5">
    <location>
        <begin position="36"/>
        <end position="62"/>
    </location>
</feature>
<keyword evidence="2 5" id="KW-0812">Transmembrane</keyword>
<dbReference type="Pfam" id="PF02659">
    <property type="entry name" value="Mntp"/>
    <property type="match status" value="2"/>
</dbReference>
<dbReference type="EMBL" id="FNDK01000004">
    <property type="protein sequence ID" value="SDH33461.1"/>
    <property type="molecule type" value="Genomic_DNA"/>
</dbReference>
<dbReference type="OrthoDB" id="1679205at2"/>
<evidence type="ECO:0000256" key="5">
    <source>
        <dbReference type="SAM" id="Phobius"/>
    </source>
</evidence>
<name>A0A1G8BJY2_9BACI</name>
<organism evidence="6 7">
    <name type="scientific">Alteribacillus persepolensis</name>
    <dbReference type="NCBI Taxonomy" id="568899"/>
    <lineage>
        <taxon>Bacteria</taxon>
        <taxon>Bacillati</taxon>
        <taxon>Bacillota</taxon>
        <taxon>Bacilli</taxon>
        <taxon>Bacillales</taxon>
        <taxon>Bacillaceae</taxon>
        <taxon>Alteribacillus</taxon>
    </lineage>
</organism>
<evidence type="ECO:0000256" key="2">
    <source>
        <dbReference type="ARBA" id="ARBA00022692"/>
    </source>
</evidence>
<proteinExistence type="predicted"/>
<feature type="transmembrane region" description="Helical" evidence="5">
    <location>
        <begin position="192"/>
        <end position="212"/>
    </location>
</feature>
<keyword evidence="4 5" id="KW-0472">Membrane</keyword>
<dbReference type="STRING" id="568899.SAMN05192534_10472"/>
<keyword evidence="3 5" id="KW-1133">Transmembrane helix</keyword>
<gene>
    <name evidence="6" type="ORF">SAMN05192534_10472</name>
</gene>
<evidence type="ECO:0000313" key="6">
    <source>
        <dbReference type="EMBL" id="SDH33461.1"/>
    </source>
</evidence>
<accession>A0A1G8BJY2</accession>
<dbReference type="RefSeq" id="WP_091271922.1">
    <property type="nucleotide sequence ID" value="NZ_FNDK01000004.1"/>
</dbReference>
<dbReference type="PANTHER" id="PTHR35529:SF2">
    <property type="entry name" value="SPORULATION PROTEIN YTAF-RELATED"/>
    <property type="match status" value="1"/>
</dbReference>
<protein>
    <submittedName>
        <fullName evidence="6">Putative sporulation protein YtaF</fullName>
    </submittedName>
</protein>
<evidence type="ECO:0000256" key="1">
    <source>
        <dbReference type="ARBA" id="ARBA00022475"/>
    </source>
</evidence>
<evidence type="ECO:0000313" key="7">
    <source>
        <dbReference type="Proteomes" id="UP000199163"/>
    </source>
</evidence>
<dbReference type="PANTHER" id="PTHR35529">
    <property type="entry name" value="MANGANESE EFFLUX PUMP MNTP-RELATED"/>
    <property type="match status" value="1"/>
</dbReference>
<dbReference type="AlphaFoldDB" id="A0A1G8BJY2"/>
<feature type="transmembrane region" description="Helical" evidence="5">
    <location>
        <begin position="69"/>
        <end position="87"/>
    </location>
</feature>
<feature type="transmembrane region" description="Helical" evidence="5">
    <location>
        <begin position="163"/>
        <end position="180"/>
    </location>
</feature>